<protein>
    <submittedName>
        <fullName evidence="2">Uncharacterized protein</fullName>
    </submittedName>
</protein>
<accession>C3ZN67</accession>
<name>C3ZN67_BRAFL</name>
<organism>
    <name type="scientific">Branchiostoma floridae</name>
    <name type="common">Florida lancelet</name>
    <name type="synonym">Amphioxus</name>
    <dbReference type="NCBI Taxonomy" id="7739"/>
    <lineage>
        <taxon>Eukaryota</taxon>
        <taxon>Metazoa</taxon>
        <taxon>Chordata</taxon>
        <taxon>Cephalochordata</taxon>
        <taxon>Leptocardii</taxon>
        <taxon>Amphioxiformes</taxon>
        <taxon>Branchiostomatidae</taxon>
        <taxon>Branchiostoma</taxon>
    </lineage>
</organism>
<evidence type="ECO:0000313" key="2">
    <source>
        <dbReference type="EMBL" id="EEN46030.1"/>
    </source>
</evidence>
<feature type="region of interest" description="Disordered" evidence="1">
    <location>
        <begin position="180"/>
        <end position="234"/>
    </location>
</feature>
<dbReference type="EMBL" id="GG666649">
    <property type="protein sequence ID" value="EEN46030.1"/>
    <property type="molecule type" value="Genomic_DNA"/>
</dbReference>
<dbReference type="InParanoid" id="C3ZN67"/>
<proteinExistence type="predicted"/>
<sequence length="291" mass="32090">MGLTPALGEASIRRTWATVDGRRAPPERHISRAPWEQGFGAGLFPLHSPLLRESLLVSFEDRCAPSASLPAGRTRLDAEGSIAPALLLKTLRSVAADRLHRVRDRNATPGCRGRAVSPRPRRETKPRPHSAQTRDATPFRQDIGAPICARPPKTFRREDLTPSSTRLLGAARWLSLGNDGRALKAPDQRSKGAAGSRCEAGRPGRSWPSARARHLKTDDKRLTREHRRSATLSRRQQACFEHSNFFKVNAPAPRGAQLRGPGRIRREGPGRAVTRLAADRKPGPKIQLRAF</sequence>
<reference evidence="2" key="1">
    <citation type="journal article" date="2008" name="Nature">
        <title>The amphioxus genome and the evolution of the chordate karyotype.</title>
        <authorList>
            <consortium name="US DOE Joint Genome Institute (JGI-PGF)"/>
            <person name="Putnam N.H."/>
            <person name="Butts T."/>
            <person name="Ferrier D.E.K."/>
            <person name="Furlong R.F."/>
            <person name="Hellsten U."/>
            <person name="Kawashima T."/>
            <person name="Robinson-Rechavi M."/>
            <person name="Shoguchi E."/>
            <person name="Terry A."/>
            <person name="Yu J.-K."/>
            <person name="Benito-Gutierrez E.L."/>
            <person name="Dubchak I."/>
            <person name="Garcia-Fernandez J."/>
            <person name="Gibson-Brown J.J."/>
            <person name="Grigoriev I.V."/>
            <person name="Horton A.C."/>
            <person name="de Jong P.J."/>
            <person name="Jurka J."/>
            <person name="Kapitonov V.V."/>
            <person name="Kohara Y."/>
            <person name="Kuroki Y."/>
            <person name="Lindquist E."/>
            <person name="Lucas S."/>
            <person name="Osoegawa K."/>
            <person name="Pennacchio L.A."/>
            <person name="Salamov A.A."/>
            <person name="Satou Y."/>
            <person name="Sauka-Spengler T."/>
            <person name="Schmutz J."/>
            <person name="Shin-I T."/>
            <person name="Toyoda A."/>
            <person name="Bronner-Fraser M."/>
            <person name="Fujiyama A."/>
            <person name="Holland L.Z."/>
            <person name="Holland P.W.H."/>
            <person name="Satoh N."/>
            <person name="Rokhsar D.S."/>
        </authorList>
    </citation>
    <scope>NUCLEOTIDE SEQUENCE [LARGE SCALE GENOMIC DNA]</scope>
    <source>
        <strain evidence="2">S238N-H82</strain>
        <tissue evidence="2">Testes</tissue>
    </source>
</reference>
<gene>
    <name evidence="2" type="ORF">BRAFLDRAFT_122937</name>
</gene>
<dbReference type="AlphaFoldDB" id="C3ZN67"/>
<feature type="compositionally biased region" description="Basic and acidic residues" evidence="1">
    <location>
        <begin position="181"/>
        <end position="190"/>
    </location>
</feature>
<evidence type="ECO:0000256" key="1">
    <source>
        <dbReference type="SAM" id="MobiDB-lite"/>
    </source>
</evidence>
<feature type="region of interest" description="Disordered" evidence="1">
    <location>
        <begin position="101"/>
        <end position="162"/>
    </location>
</feature>